<feature type="non-terminal residue" evidence="1">
    <location>
        <position position="315"/>
    </location>
</feature>
<protein>
    <recommendedName>
        <fullName evidence="3">C2 NT-type domain-containing protein</fullName>
    </recommendedName>
</protein>
<evidence type="ECO:0008006" key="3">
    <source>
        <dbReference type="Google" id="ProtNLM"/>
    </source>
</evidence>
<proteinExistence type="predicted"/>
<accession>A0ABU6UZN2</accession>
<reference evidence="1 2" key="1">
    <citation type="journal article" date="2023" name="Plants (Basel)">
        <title>Bridging the Gap: Combining Genomics and Transcriptomics Approaches to Understand Stylosanthes scabra, an Orphan Legume from the Brazilian Caatinga.</title>
        <authorList>
            <person name="Ferreira-Neto J.R.C."/>
            <person name="da Silva M.D."/>
            <person name="Binneck E."/>
            <person name="de Melo N.F."/>
            <person name="da Silva R.H."/>
            <person name="de Melo A.L.T.M."/>
            <person name="Pandolfi V."/>
            <person name="Bustamante F.O."/>
            <person name="Brasileiro-Vidal A.C."/>
            <person name="Benko-Iseppon A.M."/>
        </authorList>
    </citation>
    <scope>NUCLEOTIDE SEQUENCE [LARGE SCALE GENOMIC DNA]</scope>
    <source>
        <tissue evidence="1">Leaves</tissue>
    </source>
</reference>
<organism evidence="1 2">
    <name type="scientific">Stylosanthes scabra</name>
    <dbReference type="NCBI Taxonomy" id="79078"/>
    <lineage>
        <taxon>Eukaryota</taxon>
        <taxon>Viridiplantae</taxon>
        <taxon>Streptophyta</taxon>
        <taxon>Embryophyta</taxon>
        <taxon>Tracheophyta</taxon>
        <taxon>Spermatophyta</taxon>
        <taxon>Magnoliopsida</taxon>
        <taxon>eudicotyledons</taxon>
        <taxon>Gunneridae</taxon>
        <taxon>Pentapetalae</taxon>
        <taxon>rosids</taxon>
        <taxon>fabids</taxon>
        <taxon>Fabales</taxon>
        <taxon>Fabaceae</taxon>
        <taxon>Papilionoideae</taxon>
        <taxon>50 kb inversion clade</taxon>
        <taxon>dalbergioids sensu lato</taxon>
        <taxon>Dalbergieae</taxon>
        <taxon>Pterocarpus clade</taxon>
        <taxon>Stylosanthes</taxon>
    </lineage>
</organism>
<comment type="caution">
    <text evidence="1">The sequence shown here is derived from an EMBL/GenBank/DDBJ whole genome shotgun (WGS) entry which is preliminary data.</text>
</comment>
<name>A0ABU6UZN2_9FABA</name>
<evidence type="ECO:0000313" key="2">
    <source>
        <dbReference type="Proteomes" id="UP001341840"/>
    </source>
</evidence>
<dbReference type="Proteomes" id="UP001341840">
    <property type="component" value="Unassembled WGS sequence"/>
</dbReference>
<dbReference type="EMBL" id="JASCZI010123916">
    <property type="protein sequence ID" value="MED6165695.1"/>
    <property type="molecule type" value="Genomic_DNA"/>
</dbReference>
<keyword evidence="2" id="KW-1185">Reference proteome</keyword>
<sequence length="315" mass="33866">MVGEVADGFGYSLRNVKLSCQRKNNRGSEVMGSYDISPGIDSFFKTPLEIKGNWLCDEEGERHIKMDVKLVLSSKWAKKGSLHCSNPYATERNNGGTGVHEVAGALGEMSAELRNCAKLVVVCLEVFIQNKKLTLAPEEVVVGAEGGNDTNKEATVVDVPRTAPSHNVQVVDLSGGPNSDNFRPTTAQEDASLSFPPGLISEWMDDTIMMGNMIQLESVVGGPVLPKPAPGAAAGSSVDEVSVPPAVRGRMQVRLGDESHGGVSQYGGRRRSGMKGKMIEKFPKETKKSGKLQRSSRELAWEVYGTKTIGVTFPT</sequence>
<gene>
    <name evidence="1" type="ORF">PIB30_102086</name>
</gene>
<evidence type="ECO:0000313" key="1">
    <source>
        <dbReference type="EMBL" id="MED6165695.1"/>
    </source>
</evidence>